<evidence type="ECO:0000313" key="18">
    <source>
        <dbReference type="Proteomes" id="UP000315949"/>
    </source>
</evidence>
<keyword evidence="9 11" id="KW-0472">Membrane</keyword>
<dbReference type="SUPFAM" id="SSF56935">
    <property type="entry name" value="Porins"/>
    <property type="match status" value="1"/>
</dbReference>
<comment type="subcellular location">
    <subcellularLocation>
        <location evidence="1 11">Cell outer membrane</location>
        <topology evidence="1 11">Multi-pass membrane protein</topology>
    </subcellularLocation>
</comment>
<dbReference type="Proteomes" id="UP000315949">
    <property type="component" value="Unassembled WGS sequence"/>
</dbReference>
<dbReference type="PANTHER" id="PTHR32552">
    <property type="entry name" value="FERRICHROME IRON RECEPTOR-RELATED"/>
    <property type="match status" value="1"/>
</dbReference>
<sequence>MHALLRHRRLATAVALALSASAAAAHAQDPAPAADDQIQVLDEIRVTAERRSQNVQKVPIAATVITAEDIDRRGLQNLHDMMQAVPSISVNQVNRSMYINIRGVGLAQTAPTSSPGIAFYIDGQLVPQEQSISQSFYDLQSIEVLRGPQGTLTGQNSTGGAIYVRTPAPDHDATFGYVEQSLGDYGWSKSLGAVNFGINENVALRVAAVREVRDSFTTNTGPSPSDPGNTDFTGARANLSLRGFDGRLQVNLRGEYYDSDTDNNAVKRWNDTVSSDPFSIQEDAISYMRQRGTRTSAEATYALTDTLDLRWLSSWQDGETVDQADGDRTDTALPRPGTGRVGYTNTQIENAIHEVNLIKTSDGPVDWVLGGFLLDGRIDASVLRDNNNTVDFVESTSTIVTEMRNNSKSVFGQANVRVGERSEVVVGARRSWDRQSYDRLVSPGGVGTTTLESAQTTGKLAFNYDFADNVMGYLSASKGYKAGGGNLPIVAESFGPETNYVYEAGLKSTLFDRRLRLNAAAFYSDYRDMQLASLASGLPLTQNAASGKARGIELEAVALLGNASINAGLGWLDAEFGADAILQNTLTNLNELVRKGDVLPFSPDVTFNAGVQYDFVFGEKVLTPRLQYTYVSESYSTPFQSERTKISSRSVFDAKLSLRYSDSLSFDAFVNNLFDDTYSTMQLMNASSADGGTLYGAPRHYGVRVRYDFY</sequence>
<evidence type="ECO:0000256" key="5">
    <source>
        <dbReference type="ARBA" id="ARBA00022692"/>
    </source>
</evidence>
<proteinExistence type="inferred from homology"/>
<evidence type="ECO:0000256" key="1">
    <source>
        <dbReference type="ARBA" id="ARBA00004571"/>
    </source>
</evidence>
<dbReference type="CDD" id="cd01347">
    <property type="entry name" value="ligand_gated_channel"/>
    <property type="match status" value="1"/>
</dbReference>
<evidence type="ECO:0000256" key="10">
    <source>
        <dbReference type="ARBA" id="ARBA00023237"/>
    </source>
</evidence>
<dbReference type="PROSITE" id="PS52016">
    <property type="entry name" value="TONB_DEPENDENT_REC_3"/>
    <property type="match status" value="1"/>
</dbReference>
<keyword evidence="18" id="KW-1185">Reference proteome</keyword>
<evidence type="ECO:0000256" key="3">
    <source>
        <dbReference type="ARBA" id="ARBA00022452"/>
    </source>
</evidence>
<evidence type="ECO:0000259" key="15">
    <source>
        <dbReference type="Pfam" id="PF00593"/>
    </source>
</evidence>
<keyword evidence="2 11" id="KW-0813">Transport</keyword>
<evidence type="ECO:0000256" key="4">
    <source>
        <dbReference type="ARBA" id="ARBA00022496"/>
    </source>
</evidence>
<feature type="domain" description="TonB-dependent receptor plug" evidence="16">
    <location>
        <begin position="55"/>
        <end position="161"/>
    </location>
</feature>
<evidence type="ECO:0000313" key="17">
    <source>
        <dbReference type="EMBL" id="TWT18052.1"/>
    </source>
</evidence>
<dbReference type="Pfam" id="PF07715">
    <property type="entry name" value="Plug"/>
    <property type="match status" value="1"/>
</dbReference>
<dbReference type="InterPro" id="IPR036942">
    <property type="entry name" value="Beta-barrel_TonB_sf"/>
</dbReference>
<comment type="similarity">
    <text evidence="11 12">Belongs to the TonB-dependent receptor family.</text>
</comment>
<keyword evidence="8 12" id="KW-0798">TonB box</keyword>
<evidence type="ECO:0000256" key="13">
    <source>
        <dbReference type="SAM" id="MobiDB-lite"/>
    </source>
</evidence>
<evidence type="ECO:0000256" key="6">
    <source>
        <dbReference type="ARBA" id="ARBA00023004"/>
    </source>
</evidence>
<keyword evidence="5 11" id="KW-0812">Transmembrane</keyword>
<dbReference type="EMBL" id="VOHE01000006">
    <property type="protein sequence ID" value="TWT18052.1"/>
    <property type="molecule type" value="Genomic_DNA"/>
</dbReference>
<evidence type="ECO:0000259" key="16">
    <source>
        <dbReference type="Pfam" id="PF07715"/>
    </source>
</evidence>
<comment type="caution">
    <text evidence="17">The sequence shown here is derived from an EMBL/GenBank/DDBJ whole genome shotgun (WGS) entry which is preliminary data.</text>
</comment>
<evidence type="ECO:0000256" key="11">
    <source>
        <dbReference type="PROSITE-ProRule" id="PRU01360"/>
    </source>
</evidence>
<evidence type="ECO:0000256" key="12">
    <source>
        <dbReference type="RuleBase" id="RU003357"/>
    </source>
</evidence>
<dbReference type="OrthoDB" id="127311at2"/>
<dbReference type="InterPro" id="IPR000531">
    <property type="entry name" value="Beta-barrel_TonB"/>
</dbReference>
<dbReference type="InterPro" id="IPR012910">
    <property type="entry name" value="Plug_dom"/>
</dbReference>
<name>A0A5C5TXN6_9GAMM</name>
<gene>
    <name evidence="17" type="ORF">FQY79_11390</name>
</gene>
<dbReference type="Pfam" id="PF00593">
    <property type="entry name" value="TonB_dep_Rec_b-barrel"/>
    <property type="match status" value="1"/>
</dbReference>
<keyword evidence="14" id="KW-0732">Signal</keyword>
<keyword evidence="6" id="KW-0408">Iron</keyword>
<dbReference type="InterPro" id="IPR039426">
    <property type="entry name" value="TonB-dep_rcpt-like"/>
</dbReference>
<keyword evidence="17" id="KW-0675">Receptor</keyword>
<dbReference type="GO" id="GO:0006826">
    <property type="term" value="P:iron ion transport"/>
    <property type="evidence" value="ECO:0007669"/>
    <property type="project" value="UniProtKB-KW"/>
</dbReference>
<feature type="chain" id="PRO_5022699519" evidence="14">
    <location>
        <begin position="28"/>
        <end position="710"/>
    </location>
</feature>
<feature type="domain" description="TonB-dependent receptor-like beta-barrel" evidence="15">
    <location>
        <begin position="241"/>
        <end position="673"/>
    </location>
</feature>
<dbReference type="Gene3D" id="2.40.170.20">
    <property type="entry name" value="TonB-dependent receptor, beta-barrel domain"/>
    <property type="match status" value="1"/>
</dbReference>
<keyword evidence="4" id="KW-0410">Iron transport</keyword>
<feature type="region of interest" description="Disordered" evidence="13">
    <location>
        <begin position="320"/>
        <end position="340"/>
    </location>
</feature>
<feature type="signal peptide" evidence="14">
    <location>
        <begin position="1"/>
        <end position="27"/>
    </location>
</feature>
<evidence type="ECO:0000256" key="14">
    <source>
        <dbReference type="SAM" id="SignalP"/>
    </source>
</evidence>
<keyword evidence="3 11" id="KW-1134">Transmembrane beta strand</keyword>
<dbReference type="PANTHER" id="PTHR32552:SF81">
    <property type="entry name" value="TONB-DEPENDENT OUTER MEMBRANE RECEPTOR"/>
    <property type="match status" value="1"/>
</dbReference>
<keyword evidence="10 11" id="KW-0998">Cell outer membrane</keyword>
<evidence type="ECO:0000256" key="2">
    <source>
        <dbReference type="ARBA" id="ARBA00022448"/>
    </source>
</evidence>
<protein>
    <submittedName>
        <fullName evidence="17">TonB-dependent receptor</fullName>
    </submittedName>
</protein>
<evidence type="ECO:0000256" key="9">
    <source>
        <dbReference type="ARBA" id="ARBA00023136"/>
    </source>
</evidence>
<dbReference type="GO" id="GO:0009279">
    <property type="term" value="C:cell outer membrane"/>
    <property type="evidence" value="ECO:0007669"/>
    <property type="project" value="UniProtKB-SubCell"/>
</dbReference>
<evidence type="ECO:0000256" key="8">
    <source>
        <dbReference type="ARBA" id="ARBA00023077"/>
    </source>
</evidence>
<dbReference type="AlphaFoldDB" id="A0A5C5TXN6"/>
<organism evidence="17 18">
    <name type="scientific">Luteimonas wenzhouensis</name>
    <dbReference type="NCBI Taxonomy" id="2599615"/>
    <lineage>
        <taxon>Bacteria</taxon>
        <taxon>Pseudomonadati</taxon>
        <taxon>Pseudomonadota</taxon>
        <taxon>Gammaproteobacteria</taxon>
        <taxon>Lysobacterales</taxon>
        <taxon>Lysobacteraceae</taxon>
        <taxon>Luteimonas</taxon>
    </lineage>
</organism>
<evidence type="ECO:0000256" key="7">
    <source>
        <dbReference type="ARBA" id="ARBA00023065"/>
    </source>
</evidence>
<keyword evidence="7" id="KW-0406">Ion transport</keyword>
<reference evidence="17 18" key="1">
    <citation type="submission" date="2019-07" db="EMBL/GenBank/DDBJ databases">
        <title>Luteimonas sp. YD-1 nov., isolated from acidic soil.</title>
        <authorList>
            <person name="Zhou J."/>
        </authorList>
    </citation>
    <scope>NUCLEOTIDE SEQUENCE [LARGE SCALE GENOMIC DNA]</scope>
    <source>
        <strain evidence="17 18">YD-1</strain>
    </source>
</reference>
<accession>A0A5C5TXN6</accession>